<evidence type="ECO:0000256" key="1">
    <source>
        <dbReference type="SAM" id="MobiDB-lite"/>
    </source>
</evidence>
<sequence length="40" mass="4349">SVDGEGHGWEVDENGRDCKGEGKVGSSHLVSTMAMWSHYL</sequence>
<reference evidence="2 3" key="1">
    <citation type="journal article" date="2018" name="Front. Plant Sci.">
        <title>Red Clover (Trifolium pratense) and Zigzag Clover (T. medium) - A Picture of Genomic Similarities and Differences.</title>
        <authorList>
            <person name="Dluhosova J."/>
            <person name="Istvanek J."/>
            <person name="Nedelnik J."/>
            <person name="Repkova J."/>
        </authorList>
    </citation>
    <scope>NUCLEOTIDE SEQUENCE [LARGE SCALE GENOMIC DNA]</scope>
    <source>
        <strain evidence="3">cv. 10/8</strain>
        <tissue evidence="2">Leaf</tissue>
    </source>
</reference>
<keyword evidence="3" id="KW-1185">Reference proteome</keyword>
<comment type="caution">
    <text evidence="2">The sequence shown here is derived from an EMBL/GenBank/DDBJ whole genome shotgun (WGS) entry which is preliminary data.</text>
</comment>
<evidence type="ECO:0000313" key="3">
    <source>
        <dbReference type="Proteomes" id="UP000265520"/>
    </source>
</evidence>
<evidence type="ECO:0000313" key="2">
    <source>
        <dbReference type="EMBL" id="MCI61370.1"/>
    </source>
</evidence>
<dbReference type="EMBL" id="LXQA010598593">
    <property type="protein sequence ID" value="MCI61370.1"/>
    <property type="molecule type" value="Genomic_DNA"/>
</dbReference>
<feature type="region of interest" description="Disordered" evidence="1">
    <location>
        <begin position="1"/>
        <end position="25"/>
    </location>
</feature>
<dbReference type="Proteomes" id="UP000265520">
    <property type="component" value="Unassembled WGS sequence"/>
</dbReference>
<organism evidence="2 3">
    <name type="scientific">Trifolium medium</name>
    <dbReference type="NCBI Taxonomy" id="97028"/>
    <lineage>
        <taxon>Eukaryota</taxon>
        <taxon>Viridiplantae</taxon>
        <taxon>Streptophyta</taxon>
        <taxon>Embryophyta</taxon>
        <taxon>Tracheophyta</taxon>
        <taxon>Spermatophyta</taxon>
        <taxon>Magnoliopsida</taxon>
        <taxon>eudicotyledons</taxon>
        <taxon>Gunneridae</taxon>
        <taxon>Pentapetalae</taxon>
        <taxon>rosids</taxon>
        <taxon>fabids</taxon>
        <taxon>Fabales</taxon>
        <taxon>Fabaceae</taxon>
        <taxon>Papilionoideae</taxon>
        <taxon>50 kb inversion clade</taxon>
        <taxon>NPAAA clade</taxon>
        <taxon>Hologalegina</taxon>
        <taxon>IRL clade</taxon>
        <taxon>Trifolieae</taxon>
        <taxon>Trifolium</taxon>
    </lineage>
</organism>
<proteinExistence type="predicted"/>
<accession>A0A392TMK5</accession>
<feature type="non-terminal residue" evidence="2">
    <location>
        <position position="1"/>
    </location>
</feature>
<name>A0A392TMK5_9FABA</name>
<dbReference type="AlphaFoldDB" id="A0A392TMK5"/>
<feature type="compositionally biased region" description="Basic and acidic residues" evidence="1">
    <location>
        <begin position="1"/>
        <end position="22"/>
    </location>
</feature>
<protein>
    <submittedName>
        <fullName evidence="2">Uncharacterized protein</fullName>
    </submittedName>
</protein>